<evidence type="ECO:0000313" key="8">
    <source>
        <dbReference type="EMBL" id="CAF4226695.1"/>
    </source>
</evidence>
<dbReference type="Pfam" id="PF00097">
    <property type="entry name" value="zf-C3HC4"/>
    <property type="match status" value="1"/>
</dbReference>
<sequence length="284" mass="31776">MALVNALHPNQSDTKEECSICEAFMQSEEDLVTTSCRHTFHRVCAEKRVNENNRSDCRVCRAPDALSNALRLGTCTQGTCSICEMTFNPKPDLVITSCGHRFHRTCAENRVNERNRPECRACQTPMALTDALVSNQSSIGEECSICETVMRAEEDLVTTSCRHTFHRKCAEARLKEKNRSDCRLCQKPDAIANALHPNEASIEGECLICEDPLNHLVTTSCRHTFHHVCARKRLNRDKMTDCHVCHKVGALAEALSEKPKTTAPSDARRTSMETQPEQNVSVAC</sequence>
<keyword evidence="3" id="KW-0862">Zinc</keyword>
<evidence type="ECO:0000256" key="4">
    <source>
        <dbReference type="PROSITE-ProRule" id="PRU00175"/>
    </source>
</evidence>
<dbReference type="InterPro" id="IPR001841">
    <property type="entry name" value="Znf_RING"/>
</dbReference>
<reference evidence="8" key="1">
    <citation type="submission" date="2021-02" db="EMBL/GenBank/DDBJ databases">
        <authorList>
            <person name="Nowell W R."/>
        </authorList>
    </citation>
    <scope>NUCLEOTIDE SEQUENCE</scope>
</reference>
<dbReference type="GO" id="GO:0016567">
    <property type="term" value="P:protein ubiquitination"/>
    <property type="evidence" value="ECO:0007669"/>
    <property type="project" value="TreeGrafter"/>
</dbReference>
<dbReference type="InterPro" id="IPR013083">
    <property type="entry name" value="Znf_RING/FYVE/PHD"/>
</dbReference>
<organism evidence="8 9">
    <name type="scientific">Adineta steineri</name>
    <dbReference type="NCBI Taxonomy" id="433720"/>
    <lineage>
        <taxon>Eukaryota</taxon>
        <taxon>Metazoa</taxon>
        <taxon>Spiralia</taxon>
        <taxon>Gnathifera</taxon>
        <taxon>Rotifera</taxon>
        <taxon>Eurotatoria</taxon>
        <taxon>Bdelloidea</taxon>
        <taxon>Adinetida</taxon>
        <taxon>Adinetidae</taxon>
        <taxon>Adineta</taxon>
    </lineage>
</organism>
<dbReference type="SUPFAM" id="SSF57850">
    <property type="entry name" value="RING/U-box"/>
    <property type="match status" value="4"/>
</dbReference>
<dbReference type="PROSITE" id="PS50089">
    <property type="entry name" value="ZF_RING_2"/>
    <property type="match status" value="4"/>
</dbReference>
<feature type="compositionally biased region" description="Polar residues" evidence="5">
    <location>
        <begin position="272"/>
        <end position="284"/>
    </location>
</feature>
<protein>
    <recommendedName>
        <fullName evidence="6">RING-type domain-containing protein</fullName>
    </recommendedName>
</protein>
<dbReference type="Proteomes" id="UP000663868">
    <property type="component" value="Unassembled WGS sequence"/>
</dbReference>
<keyword evidence="2 4" id="KW-0863">Zinc-finger</keyword>
<name>A0A820D4Y3_9BILA</name>
<dbReference type="Pfam" id="PF13639">
    <property type="entry name" value="zf-RING_2"/>
    <property type="match status" value="3"/>
</dbReference>
<evidence type="ECO:0000313" key="7">
    <source>
        <dbReference type="EMBL" id="CAF1338944.1"/>
    </source>
</evidence>
<evidence type="ECO:0000313" key="9">
    <source>
        <dbReference type="Proteomes" id="UP000663868"/>
    </source>
</evidence>
<feature type="domain" description="RING-type" evidence="6">
    <location>
        <begin position="18"/>
        <end position="61"/>
    </location>
</feature>
<evidence type="ECO:0000259" key="6">
    <source>
        <dbReference type="PROSITE" id="PS50089"/>
    </source>
</evidence>
<evidence type="ECO:0000256" key="2">
    <source>
        <dbReference type="ARBA" id="ARBA00022771"/>
    </source>
</evidence>
<dbReference type="GO" id="GO:0008270">
    <property type="term" value="F:zinc ion binding"/>
    <property type="evidence" value="ECO:0007669"/>
    <property type="project" value="UniProtKB-KW"/>
</dbReference>
<dbReference type="SMART" id="SM00184">
    <property type="entry name" value="RING"/>
    <property type="match status" value="4"/>
</dbReference>
<feature type="region of interest" description="Disordered" evidence="5">
    <location>
        <begin position="256"/>
        <end position="284"/>
    </location>
</feature>
<dbReference type="EMBL" id="CAJNOE010000814">
    <property type="protein sequence ID" value="CAF1338944.1"/>
    <property type="molecule type" value="Genomic_DNA"/>
</dbReference>
<evidence type="ECO:0000256" key="5">
    <source>
        <dbReference type="SAM" id="MobiDB-lite"/>
    </source>
</evidence>
<evidence type="ECO:0000256" key="3">
    <source>
        <dbReference type="ARBA" id="ARBA00022833"/>
    </source>
</evidence>
<evidence type="ECO:0000256" key="1">
    <source>
        <dbReference type="ARBA" id="ARBA00022723"/>
    </source>
</evidence>
<feature type="domain" description="RING-type" evidence="6">
    <location>
        <begin position="206"/>
        <end position="246"/>
    </location>
</feature>
<keyword evidence="1" id="KW-0479">Metal-binding</keyword>
<gene>
    <name evidence="7" type="ORF">IZO911_LOCUS36120</name>
    <name evidence="8" type="ORF">KXQ929_LOCUS41503</name>
</gene>
<dbReference type="AlphaFoldDB" id="A0A820D4Y3"/>
<dbReference type="PANTHER" id="PTHR45969:SF69">
    <property type="entry name" value="FINGER DOMAIN PROTEIN, PUTATIVE (AFU_ORTHOLOGUE AFUA_3G12190)-RELATED"/>
    <property type="match status" value="1"/>
</dbReference>
<proteinExistence type="predicted"/>
<accession>A0A820D4Y3</accession>
<dbReference type="Gene3D" id="3.30.40.10">
    <property type="entry name" value="Zinc/RING finger domain, C3HC4 (zinc finger)"/>
    <property type="match status" value="4"/>
</dbReference>
<dbReference type="PANTHER" id="PTHR45969">
    <property type="entry name" value="RING ZINC FINGER PROTEIN-RELATED"/>
    <property type="match status" value="1"/>
</dbReference>
<feature type="domain" description="RING-type" evidence="6">
    <location>
        <begin position="80"/>
        <end position="123"/>
    </location>
</feature>
<feature type="compositionally biased region" description="Basic and acidic residues" evidence="5">
    <location>
        <begin position="256"/>
        <end position="271"/>
    </location>
</feature>
<dbReference type="Proteomes" id="UP000663860">
    <property type="component" value="Unassembled WGS sequence"/>
</dbReference>
<dbReference type="InterPro" id="IPR018957">
    <property type="entry name" value="Znf_C3HC4_RING-type"/>
</dbReference>
<dbReference type="GO" id="GO:0061630">
    <property type="term" value="F:ubiquitin protein ligase activity"/>
    <property type="evidence" value="ECO:0007669"/>
    <property type="project" value="TreeGrafter"/>
</dbReference>
<feature type="domain" description="RING-type" evidence="6">
    <location>
        <begin position="143"/>
        <end position="186"/>
    </location>
</feature>
<comment type="caution">
    <text evidence="8">The sequence shown here is derived from an EMBL/GenBank/DDBJ whole genome shotgun (WGS) entry which is preliminary data.</text>
</comment>
<dbReference type="EMBL" id="CAJOBB010009370">
    <property type="protein sequence ID" value="CAF4226695.1"/>
    <property type="molecule type" value="Genomic_DNA"/>
</dbReference>